<name>A0A9N9HV41_FUNMO</name>
<accession>A0A9N9HV41</accession>
<dbReference type="EMBL" id="CAJVPP010009863">
    <property type="protein sequence ID" value="CAG8707386.1"/>
    <property type="molecule type" value="Genomic_DNA"/>
</dbReference>
<dbReference type="AlphaFoldDB" id="A0A9N9HV41"/>
<comment type="caution">
    <text evidence="1">The sequence shown here is derived from an EMBL/GenBank/DDBJ whole genome shotgun (WGS) entry which is preliminary data.</text>
</comment>
<gene>
    <name evidence="1" type="ORF">FMOSSE_LOCUS14103</name>
</gene>
<organism evidence="1 2">
    <name type="scientific">Funneliformis mosseae</name>
    <name type="common">Endomycorrhizal fungus</name>
    <name type="synonym">Glomus mosseae</name>
    <dbReference type="NCBI Taxonomy" id="27381"/>
    <lineage>
        <taxon>Eukaryota</taxon>
        <taxon>Fungi</taxon>
        <taxon>Fungi incertae sedis</taxon>
        <taxon>Mucoromycota</taxon>
        <taxon>Glomeromycotina</taxon>
        <taxon>Glomeromycetes</taxon>
        <taxon>Glomerales</taxon>
        <taxon>Glomeraceae</taxon>
        <taxon>Funneliformis</taxon>
    </lineage>
</organism>
<proteinExistence type="predicted"/>
<evidence type="ECO:0000313" key="2">
    <source>
        <dbReference type="Proteomes" id="UP000789375"/>
    </source>
</evidence>
<protein>
    <submittedName>
        <fullName evidence="1">14236_t:CDS:1</fullName>
    </submittedName>
</protein>
<dbReference type="Proteomes" id="UP000789375">
    <property type="component" value="Unassembled WGS sequence"/>
</dbReference>
<keyword evidence="2" id="KW-1185">Reference proteome</keyword>
<evidence type="ECO:0000313" key="1">
    <source>
        <dbReference type="EMBL" id="CAG8707386.1"/>
    </source>
</evidence>
<reference evidence="1" key="1">
    <citation type="submission" date="2021-06" db="EMBL/GenBank/DDBJ databases">
        <authorList>
            <person name="Kallberg Y."/>
            <person name="Tangrot J."/>
            <person name="Rosling A."/>
        </authorList>
    </citation>
    <scope>NUCLEOTIDE SEQUENCE</scope>
    <source>
        <strain evidence="1">87-6 pot B 2015</strain>
    </source>
</reference>
<sequence length="119" mass="13602">MIKGGMRGARGSCVLENMRKDFVWWSSLRERRIRDDFGFRGRGLNMRVREEGLFPKGANVGNHPACHRYFNMKFVMAKDDALQETSSKLLSVSISIILTAIPKTILSGSVRFPRFPAFY</sequence>